<evidence type="ECO:0000313" key="1">
    <source>
        <dbReference type="EMBL" id="CAG8796330.1"/>
    </source>
</evidence>
<name>A0ACA9RJE0_9GLOM</name>
<feature type="non-terminal residue" evidence="1">
    <location>
        <position position="1"/>
    </location>
</feature>
<gene>
    <name evidence="1" type="ORF">RPERSI_LOCUS20131</name>
</gene>
<keyword evidence="2" id="KW-1185">Reference proteome</keyword>
<evidence type="ECO:0000313" key="2">
    <source>
        <dbReference type="Proteomes" id="UP000789920"/>
    </source>
</evidence>
<sequence>QDQEKVSDKCQKLAKKILIKHLNYLPKKFSDENSAALAMKTPKTIIL</sequence>
<organism evidence="1 2">
    <name type="scientific">Racocetra persica</name>
    <dbReference type="NCBI Taxonomy" id="160502"/>
    <lineage>
        <taxon>Eukaryota</taxon>
        <taxon>Fungi</taxon>
        <taxon>Fungi incertae sedis</taxon>
        <taxon>Mucoromycota</taxon>
        <taxon>Glomeromycotina</taxon>
        <taxon>Glomeromycetes</taxon>
        <taxon>Diversisporales</taxon>
        <taxon>Gigasporaceae</taxon>
        <taxon>Racocetra</taxon>
    </lineage>
</organism>
<feature type="non-terminal residue" evidence="1">
    <location>
        <position position="47"/>
    </location>
</feature>
<protein>
    <submittedName>
        <fullName evidence="1">35783_t:CDS:1</fullName>
    </submittedName>
</protein>
<comment type="caution">
    <text evidence="1">The sequence shown here is derived from an EMBL/GenBank/DDBJ whole genome shotgun (WGS) entry which is preliminary data.</text>
</comment>
<accession>A0ACA9RJE0</accession>
<dbReference type="EMBL" id="CAJVQC010056345">
    <property type="protein sequence ID" value="CAG8796330.1"/>
    <property type="molecule type" value="Genomic_DNA"/>
</dbReference>
<reference evidence="1" key="1">
    <citation type="submission" date="2021-06" db="EMBL/GenBank/DDBJ databases">
        <authorList>
            <person name="Kallberg Y."/>
            <person name="Tangrot J."/>
            <person name="Rosling A."/>
        </authorList>
    </citation>
    <scope>NUCLEOTIDE SEQUENCE</scope>
    <source>
        <strain evidence="1">MA461A</strain>
    </source>
</reference>
<dbReference type="Proteomes" id="UP000789920">
    <property type="component" value="Unassembled WGS sequence"/>
</dbReference>
<proteinExistence type="predicted"/>